<dbReference type="Gene3D" id="2.60.40.10">
    <property type="entry name" value="Immunoglobulins"/>
    <property type="match status" value="1"/>
</dbReference>
<dbReference type="EMBL" id="CACVKT020000743">
    <property type="protein sequence ID" value="CAC5362556.1"/>
    <property type="molecule type" value="Genomic_DNA"/>
</dbReference>
<evidence type="ECO:0000259" key="1">
    <source>
        <dbReference type="PROSITE" id="PS50835"/>
    </source>
</evidence>
<name>A0A6J8A7M4_MYTCO</name>
<dbReference type="AlphaFoldDB" id="A0A6J8A7M4"/>
<sequence>MRNQNMFINCTSAKLPLGKYAEFLVNGQTYTSLHIRNMHCIAGNKKINCNRGDCQCSPEGRWYSVKYRSGSNEKLITFKCIMKFIGIGEQSDEINSTILDIEGPFLTANKKSPFIAGVEVEINCTVSISEITVEITWDCMDLSNHPRVYHAKKDYMSAITFVPSSNLNGINCKCLVEVDDFVVFANITLEVTNSPFLKLNKRIHCNSSEATVLSCEVSGELLKYGFAEWVHTFNGHTIRKLNGNVVGNSSFLVLYSCGYQDVGIYVCRAWNNFDGRIFWASAETTVAVLGPPFIVKKYITNDYMAVLTAEFYSIPEPTCVQWYLSAELIVNCTMAGCNVMQTNVNILMYQKNVHVEGYVTNITLENLTNGKYTVVIANAFGKTKEEFEVNTTGNCFK</sequence>
<dbReference type="OrthoDB" id="6084619at2759"/>
<dbReference type="InterPro" id="IPR036179">
    <property type="entry name" value="Ig-like_dom_sf"/>
</dbReference>
<proteinExistence type="predicted"/>
<organism evidence="2 3">
    <name type="scientific">Mytilus coruscus</name>
    <name type="common">Sea mussel</name>
    <dbReference type="NCBI Taxonomy" id="42192"/>
    <lineage>
        <taxon>Eukaryota</taxon>
        <taxon>Metazoa</taxon>
        <taxon>Spiralia</taxon>
        <taxon>Lophotrochozoa</taxon>
        <taxon>Mollusca</taxon>
        <taxon>Bivalvia</taxon>
        <taxon>Autobranchia</taxon>
        <taxon>Pteriomorphia</taxon>
        <taxon>Mytilida</taxon>
        <taxon>Mytiloidea</taxon>
        <taxon>Mytilidae</taxon>
        <taxon>Mytilinae</taxon>
        <taxon>Mytilus</taxon>
    </lineage>
</organism>
<feature type="domain" description="Ig-like" evidence="1">
    <location>
        <begin position="195"/>
        <end position="287"/>
    </location>
</feature>
<dbReference type="InterPro" id="IPR007110">
    <property type="entry name" value="Ig-like_dom"/>
</dbReference>
<dbReference type="SUPFAM" id="SSF48726">
    <property type="entry name" value="Immunoglobulin"/>
    <property type="match status" value="1"/>
</dbReference>
<accession>A0A6J8A7M4</accession>
<dbReference type="PROSITE" id="PS50835">
    <property type="entry name" value="IG_LIKE"/>
    <property type="match status" value="1"/>
</dbReference>
<evidence type="ECO:0000313" key="2">
    <source>
        <dbReference type="EMBL" id="CAC5362556.1"/>
    </source>
</evidence>
<keyword evidence="3" id="KW-1185">Reference proteome</keyword>
<dbReference type="Proteomes" id="UP000507470">
    <property type="component" value="Unassembled WGS sequence"/>
</dbReference>
<dbReference type="InterPro" id="IPR013783">
    <property type="entry name" value="Ig-like_fold"/>
</dbReference>
<gene>
    <name evidence="2" type="ORF">MCOR_4287</name>
</gene>
<protein>
    <recommendedName>
        <fullName evidence="1">Ig-like domain-containing protein</fullName>
    </recommendedName>
</protein>
<evidence type="ECO:0000313" key="3">
    <source>
        <dbReference type="Proteomes" id="UP000507470"/>
    </source>
</evidence>
<reference evidence="2 3" key="1">
    <citation type="submission" date="2020-06" db="EMBL/GenBank/DDBJ databases">
        <authorList>
            <person name="Li R."/>
            <person name="Bekaert M."/>
        </authorList>
    </citation>
    <scope>NUCLEOTIDE SEQUENCE [LARGE SCALE GENOMIC DNA]</scope>
    <source>
        <strain evidence="3">wild</strain>
    </source>
</reference>